<reference evidence="1 2" key="1">
    <citation type="submission" date="2020-08" db="EMBL/GenBank/DDBJ databases">
        <title>Genomic Encyclopedia of Type Strains, Phase IV (KMG-IV): sequencing the most valuable type-strain genomes for metagenomic binning, comparative biology and taxonomic classification.</title>
        <authorList>
            <person name="Goeker M."/>
        </authorList>
    </citation>
    <scope>NUCLEOTIDE SEQUENCE [LARGE SCALE GENOMIC DNA]</scope>
    <source>
        <strain evidence="1 2">DSM 26385</strain>
    </source>
</reference>
<organism evidence="1 2">
    <name type="scientific">Allorhizobium borbori</name>
    <dbReference type="NCBI Taxonomy" id="485907"/>
    <lineage>
        <taxon>Bacteria</taxon>
        <taxon>Pseudomonadati</taxon>
        <taxon>Pseudomonadota</taxon>
        <taxon>Alphaproteobacteria</taxon>
        <taxon>Hyphomicrobiales</taxon>
        <taxon>Rhizobiaceae</taxon>
        <taxon>Rhizobium/Agrobacterium group</taxon>
        <taxon>Allorhizobium</taxon>
    </lineage>
</organism>
<evidence type="ECO:0000313" key="1">
    <source>
        <dbReference type="EMBL" id="MBB4103042.1"/>
    </source>
</evidence>
<dbReference type="AlphaFoldDB" id="A0A7W6P0Q8"/>
<evidence type="ECO:0000313" key="2">
    <source>
        <dbReference type="Proteomes" id="UP000584824"/>
    </source>
</evidence>
<comment type="caution">
    <text evidence="1">The sequence shown here is derived from an EMBL/GenBank/DDBJ whole genome shotgun (WGS) entry which is preliminary data.</text>
</comment>
<keyword evidence="2" id="KW-1185">Reference proteome</keyword>
<sequence>MTSTNAGHRENRNAATNYRVHFVGGATVTLKAANHLKAEQDAIRLHAGMVRKVVFLGKAGQ</sequence>
<protein>
    <submittedName>
        <fullName evidence="1">Uncharacterized protein</fullName>
    </submittedName>
</protein>
<dbReference type="RefSeq" id="WP_183791199.1">
    <property type="nucleotide sequence ID" value="NZ_JACIDU010000005.1"/>
</dbReference>
<proteinExistence type="predicted"/>
<dbReference type="EMBL" id="JACIDU010000005">
    <property type="protein sequence ID" value="MBB4103042.1"/>
    <property type="molecule type" value="Genomic_DNA"/>
</dbReference>
<name>A0A7W6P0Q8_9HYPH</name>
<dbReference type="Proteomes" id="UP000584824">
    <property type="component" value="Unassembled WGS sequence"/>
</dbReference>
<gene>
    <name evidence="1" type="ORF">GGQ66_001597</name>
</gene>
<accession>A0A7W6P0Q8</accession>